<feature type="active site" evidence="3">
    <location>
        <position position="156"/>
    </location>
</feature>
<evidence type="ECO:0000313" key="7">
    <source>
        <dbReference type="EMBL" id="QTX31193.1"/>
    </source>
</evidence>
<dbReference type="RefSeq" id="WP_274372338.1">
    <property type="nucleotide sequence ID" value="NZ_CP072943.1"/>
</dbReference>
<name>A0A9Q7ETP6_9BACT</name>
<sequence length="326" mass="36009">MGNNRFCDDDSVPDEASALAEVLCVGDDTTGERLDLFLSVSLGVTRSFAKKLIEMGQVRPLGTGGKAKAGYRTREGERYEIIVPPPQALEIEPEAVDFDVLYEDGDILVIDKPAGLVVHPAPGHWRGTLVHGLLWRYPDIGVSNGVVRPGIVHRLDRTTSGLMVVTRNVRAQAGLIDAFRNREVDKRYLALVKGTAPVEGYIEAPIGRDERNRLRMAVTSDGREASTTFNRLWARKSCSLLTCKIHTGRTHQIRVHLRHIGCPLVGDTLYGGGRRDPLPLDRVFLHSWKLSFLHPLTGQLLAFRAPLPTELTRYLQALAARDGATP</sequence>
<keyword evidence="4" id="KW-0694">RNA-binding</keyword>
<dbReference type="SUPFAM" id="SSF55174">
    <property type="entry name" value="Alpha-L RNA-binding motif"/>
    <property type="match status" value="1"/>
</dbReference>
<dbReference type="Gene3D" id="3.30.2350.10">
    <property type="entry name" value="Pseudouridine synthase"/>
    <property type="match status" value="1"/>
</dbReference>
<accession>A0A9Q7ETP6</accession>
<dbReference type="InterPro" id="IPR006224">
    <property type="entry name" value="PsdUridine_synth_RluA-like_CS"/>
</dbReference>
<dbReference type="PROSITE" id="PS50889">
    <property type="entry name" value="S4"/>
    <property type="match status" value="1"/>
</dbReference>
<feature type="domain" description="Pseudouridine synthase RsuA/RluA-like" evidence="6">
    <location>
        <begin position="106"/>
        <end position="259"/>
    </location>
</feature>
<dbReference type="InterPro" id="IPR050188">
    <property type="entry name" value="RluA_PseudoU_synthase"/>
</dbReference>
<dbReference type="Proteomes" id="UP000671879">
    <property type="component" value="Chromosome"/>
</dbReference>
<dbReference type="KEGG" id="aram:KAR29_07190"/>
<protein>
    <recommendedName>
        <fullName evidence="5">Pseudouridine synthase</fullName>
        <ecNumber evidence="5">5.4.99.-</ecNumber>
    </recommendedName>
</protein>
<dbReference type="SUPFAM" id="SSF55120">
    <property type="entry name" value="Pseudouridine synthase"/>
    <property type="match status" value="1"/>
</dbReference>
<dbReference type="GO" id="GO:0140098">
    <property type="term" value="F:catalytic activity, acting on RNA"/>
    <property type="evidence" value="ECO:0007669"/>
    <property type="project" value="UniProtKB-ARBA"/>
</dbReference>
<dbReference type="NCBIfam" id="TIGR00005">
    <property type="entry name" value="rluA_subfam"/>
    <property type="match status" value="1"/>
</dbReference>
<evidence type="ECO:0000256" key="2">
    <source>
        <dbReference type="ARBA" id="ARBA00023235"/>
    </source>
</evidence>
<dbReference type="EMBL" id="CP072943">
    <property type="protein sequence ID" value="QTX31193.1"/>
    <property type="molecule type" value="Genomic_DNA"/>
</dbReference>
<dbReference type="InterPro" id="IPR020103">
    <property type="entry name" value="PsdUridine_synth_cat_dom_sf"/>
</dbReference>
<dbReference type="InterPro" id="IPR006145">
    <property type="entry name" value="PsdUridine_synth_RsuA/RluA"/>
</dbReference>
<dbReference type="GO" id="GO:0009982">
    <property type="term" value="F:pseudouridine synthase activity"/>
    <property type="evidence" value="ECO:0007669"/>
    <property type="project" value="InterPro"/>
</dbReference>
<dbReference type="Gene3D" id="3.10.290.10">
    <property type="entry name" value="RNA-binding S4 domain"/>
    <property type="match status" value="1"/>
</dbReference>
<evidence type="ECO:0000256" key="4">
    <source>
        <dbReference type="PROSITE-ProRule" id="PRU00182"/>
    </source>
</evidence>
<dbReference type="InterPro" id="IPR006225">
    <property type="entry name" value="PsdUridine_synth_RluC/D"/>
</dbReference>
<dbReference type="GO" id="GO:0000455">
    <property type="term" value="P:enzyme-directed rRNA pseudouridine synthesis"/>
    <property type="evidence" value="ECO:0007669"/>
    <property type="project" value="TreeGrafter"/>
</dbReference>
<dbReference type="GO" id="GO:0003723">
    <property type="term" value="F:RNA binding"/>
    <property type="evidence" value="ECO:0007669"/>
    <property type="project" value="UniProtKB-KW"/>
</dbReference>
<evidence type="ECO:0000259" key="6">
    <source>
        <dbReference type="Pfam" id="PF00849"/>
    </source>
</evidence>
<evidence type="ECO:0000313" key="8">
    <source>
        <dbReference type="Proteomes" id="UP000671879"/>
    </source>
</evidence>
<dbReference type="CDD" id="cd02869">
    <property type="entry name" value="PseudoU_synth_RluA_like"/>
    <property type="match status" value="1"/>
</dbReference>
<dbReference type="Pfam" id="PF00849">
    <property type="entry name" value="PseudoU_synth_2"/>
    <property type="match status" value="1"/>
</dbReference>
<dbReference type="AlphaFoldDB" id="A0A9Q7ETP6"/>
<dbReference type="InterPro" id="IPR036986">
    <property type="entry name" value="S4_RNA-bd_sf"/>
</dbReference>
<keyword evidence="8" id="KW-1185">Reference proteome</keyword>
<dbReference type="CDD" id="cd00165">
    <property type="entry name" value="S4"/>
    <property type="match status" value="1"/>
</dbReference>
<keyword evidence="2 5" id="KW-0413">Isomerase</keyword>
<gene>
    <name evidence="7" type="ORF">KAR29_07190</name>
</gene>
<reference evidence="8" key="1">
    <citation type="submission" date="2021-04" db="EMBL/GenBank/DDBJ databases">
        <title>A novel Synergistetes isolate from a pyrite-forming mixed culture.</title>
        <authorList>
            <person name="Bunk B."/>
            <person name="Sproer C."/>
            <person name="Spring S."/>
            <person name="Pester M."/>
        </authorList>
    </citation>
    <scope>NUCLEOTIDE SEQUENCE [LARGE SCALE GENOMIC DNA]</scope>
    <source>
        <strain evidence="8">J.5.4.2-T.3.5.2</strain>
    </source>
</reference>
<organism evidence="7 8">
    <name type="scientific">Aminithiophilus ramosus</name>
    <dbReference type="NCBI Taxonomy" id="3029084"/>
    <lineage>
        <taxon>Bacteria</taxon>
        <taxon>Thermotogati</taxon>
        <taxon>Synergistota</taxon>
        <taxon>Synergistia</taxon>
        <taxon>Synergistales</taxon>
        <taxon>Aminithiophilaceae</taxon>
        <taxon>Aminithiophilus</taxon>
    </lineage>
</organism>
<comment type="function">
    <text evidence="5">Responsible for synthesis of pseudouridine from uracil.</text>
</comment>
<evidence type="ECO:0000256" key="5">
    <source>
        <dbReference type="RuleBase" id="RU362028"/>
    </source>
</evidence>
<dbReference type="EC" id="5.4.99.-" evidence="5"/>
<comment type="catalytic activity">
    <reaction evidence="5">
        <text>a uridine in RNA = a pseudouridine in RNA</text>
        <dbReference type="Rhea" id="RHEA:48348"/>
        <dbReference type="Rhea" id="RHEA-COMP:12068"/>
        <dbReference type="Rhea" id="RHEA-COMP:12069"/>
        <dbReference type="ChEBI" id="CHEBI:65314"/>
        <dbReference type="ChEBI" id="CHEBI:65315"/>
    </reaction>
</comment>
<dbReference type="PANTHER" id="PTHR21600:SF44">
    <property type="entry name" value="RIBOSOMAL LARGE SUBUNIT PSEUDOURIDINE SYNTHASE D"/>
    <property type="match status" value="1"/>
</dbReference>
<dbReference type="PROSITE" id="PS01129">
    <property type="entry name" value="PSI_RLU"/>
    <property type="match status" value="1"/>
</dbReference>
<proteinExistence type="inferred from homology"/>
<dbReference type="PANTHER" id="PTHR21600">
    <property type="entry name" value="MITOCHONDRIAL RNA PSEUDOURIDINE SYNTHASE"/>
    <property type="match status" value="1"/>
</dbReference>
<evidence type="ECO:0000256" key="1">
    <source>
        <dbReference type="ARBA" id="ARBA00010876"/>
    </source>
</evidence>
<comment type="similarity">
    <text evidence="1 5">Belongs to the pseudouridine synthase RluA family.</text>
</comment>
<evidence type="ECO:0000256" key="3">
    <source>
        <dbReference type="PIRSR" id="PIRSR606225-1"/>
    </source>
</evidence>